<gene>
    <name evidence="3" type="ORF">AC578_8869</name>
</gene>
<feature type="domain" description="Heterokaryon incompatibility" evidence="2">
    <location>
        <begin position="92"/>
        <end position="226"/>
    </location>
</feature>
<dbReference type="PANTHER" id="PTHR24148">
    <property type="entry name" value="ANKYRIN REPEAT DOMAIN-CONTAINING PROTEIN 39 HOMOLOG-RELATED"/>
    <property type="match status" value="1"/>
</dbReference>
<evidence type="ECO:0000256" key="1">
    <source>
        <dbReference type="SAM" id="MobiDB-lite"/>
    </source>
</evidence>
<evidence type="ECO:0000313" key="4">
    <source>
        <dbReference type="Proteomes" id="UP000070133"/>
    </source>
</evidence>
<reference evidence="3 4" key="1">
    <citation type="submission" date="2015-07" db="EMBL/GenBank/DDBJ databases">
        <title>Comparative genomics of the Sigatoka disease complex on banana suggests a link between parallel evolutionary changes in Pseudocercospora fijiensis and Pseudocercospora eumusae and increased virulence on the banana host.</title>
        <authorList>
            <person name="Chang T.-C."/>
            <person name="Salvucci A."/>
            <person name="Crous P.W."/>
            <person name="Stergiopoulos I."/>
        </authorList>
    </citation>
    <scope>NUCLEOTIDE SEQUENCE [LARGE SCALE GENOMIC DNA]</scope>
    <source>
        <strain evidence="3 4">CBS 114824</strain>
    </source>
</reference>
<dbReference type="AlphaFoldDB" id="A0A139HBJ9"/>
<evidence type="ECO:0000313" key="3">
    <source>
        <dbReference type="EMBL" id="KXS99812.1"/>
    </source>
</evidence>
<evidence type="ECO:0000259" key="2">
    <source>
        <dbReference type="Pfam" id="PF06985"/>
    </source>
</evidence>
<dbReference type="Pfam" id="PF26639">
    <property type="entry name" value="Het-6_barrel"/>
    <property type="match status" value="1"/>
</dbReference>
<accession>A0A139HBJ9</accession>
<dbReference type="InterPro" id="IPR052895">
    <property type="entry name" value="HetReg/Transcr_Mod"/>
</dbReference>
<organism evidence="3 4">
    <name type="scientific">Pseudocercospora eumusae</name>
    <dbReference type="NCBI Taxonomy" id="321146"/>
    <lineage>
        <taxon>Eukaryota</taxon>
        <taxon>Fungi</taxon>
        <taxon>Dikarya</taxon>
        <taxon>Ascomycota</taxon>
        <taxon>Pezizomycotina</taxon>
        <taxon>Dothideomycetes</taxon>
        <taxon>Dothideomycetidae</taxon>
        <taxon>Mycosphaerellales</taxon>
        <taxon>Mycosphaerellaceae</taxon>
        <taxon>Pseudocercospora</taxon>
    </lineage>
</organism>
<dbReference type="PANTHER" id="PTHR24148:SF64">
    <property type="entry name" value="HETEROKARYON INCOMPATIBILITY DOMAIN-CONTAINING PROTEIN"/>
    <property type="match status" value="1"/>
</dbReference>
<dbReference type="EMBL" id="LFZN01000085">
    <property type="protein sequence ID" value="KXS99812.1"/>
    <property type="molecule type" value="Genomic_DNA"/>
</dbReference>
<name>A0A139HBJ9_9PEZI</name>
<proteinExistence type="predicted"/>
<comment type="caution">
    <text evidence="3">The sequence shown here is derived from an EMBL/GenBank/DDBJ whole genome shotgun (WGS) entry which is preliminary data.</text>
</comment>
<keyword evidence="4" id="KW-1185">Reference proteome</keyword>
<dbReference type="Pfam" id="PF06985">
    <property type="entry name" value="HET"/>
    <property type="match status" value="1"/>
</dbReference>
<protein>
    <recommendedName>
        <fullName evidence="2">Heterokaryon incompatibility domain-containing protein</fullName>
    </recommendedName>
</protein>
<dbReference type="InterPro" id="IPR010730">
    <property type="entry name" value="HET"/>
</dbReference>
<dbReference type="STRING" id="321146.A0A139HBJ9"/>
<dbReference type="Proteomes" id="UP000070133">
    <property type="component" value="Unassembled WGS sequence"/>
</dbReference>
<sequence>MPPDSALREIDLSTTNLSSLWRRLRRGLCSGLSDRRERQEKQPWRAANASAFEYEPLGDSNEIRLVFIKKSNFTGEWQVSYHIVHARIDSDYTAVSYTWGDHNRSRWIHCNQKLIRVPLNCEDLLKSLADADIPGPFWIDALSIDMDNIEERNEQAGRIADIFIKASRTVVYLGRHDTHSARVVQLMPESSNDDNFITSELSPEDEDHARRFLQRPWFSRTWAMQEVLFSRNSRVLIGGAVISDVMLEPSTIDLQELPLLAASVHMTLPNVLTTLTNLGLEPLSSRQWKSFEEWQLGVGRGPLYSANYQSVFQSQKSGRPMLPFYRLHELLEKTRGLQCFDPRDRLFAMISLFQKPIPKFITPDYAKSIPQVYTDLMWFFVRLNISDALNSAGPVRGDSVLPSWVVDWRQPLRERPMKRDSWRAGWTPGYKQMVSARYGNVLALRGVQIGKIAAVGTQSKLSGPGERCSIQDASAQIETWKVEWRSISRSVRGVRYTLQQTDRRKFTLRQTREVDGQYGTDSDIAPPGKSRQSSESLTGRTIENYLHGFETRFYGTDHLAHPCINRRPIILYDGSPGLGPAATVASDEVCVFLGVPTPFVVRPLGDKWYIVGQCLVEGIMHGEAVKDVDWGSVNLPVPKAPLHDFFIH</sequence>
<feature type="region of interest" description="Disordered" evidence="1">
    <location>
        <begin position="510"/>
        <end position="537"/>
    </location>
</feature>
<dbReference type="OrthoDB" id="2157530at2759"/>